<gene>
    <name evidence="1" type="ORF">S12H4_22696</name>
</gene>
<reference evidence="1" key="1">
    <citation type="journal article" date="2014" name="Front. Microbiol.">
        <title>High frequency of phylogenetically diverse reductive dehalogenase-homologous genes in deep subseafloor sedimentary metagenomes.</title>
        <authorList>
            <person name="Kawai M."/>
            <person name="Futagami T."/>
            <person name="Toyoda A."/>
            <person name="Takaki Y."/>
            <person name="Nishi S."/>
            <person name="Hori S."/>
            <person name="Arai W."/>
            <person name="Tsubouchi T."/>
            <person name="Morono Y."/>
            <person name="Uchiyama I."/>
            <person name="Ito T."/>
            <person name="Fujiyama A."/>
            <person name="Inagaki F."/>
            <person name="Takami H."/>
        </authorList>
    </citation>
    <scope>NUCLEOTIDE SEQUENCE</scope>
    <source>
        <strain evidence="1">Expedition CK06-06</strain>
    </source>
</reference>
<dbReference type="AlphaFoldDB" id="X1SRF1"/>
<proteinExistence type="predicted"/>
<sequence>MFTKRHYKGIADLLKKMYPVKSDLECTDCFKIRADQYKKLIDKFVSYFKSQNSGFDKKKFLKVIKG</sequence>
<organism evidence="1">
    <name type="scientific">marine sediment metagenome</name>
    <dbReference type="NCBI Taxonomy" id="412755"/>
    <lineage>
        <taxon>unclassified sequences</taxon>
        <taxon>metagenomes</taxon>
        <taxon>ecological metagenomes</taxon>
    </lineage>
</organism>
<name>X1SRF1_9ZZZZ</name>
<evidence type="ECO:0000313" key="1">
    <source>
        <dbReference type="EMBL" id="GAI77930.1"/>
    </source>
</evidence>
<protein>
    <submittedName>
        <fullName evidence="1">Uncharacterized protein</fullName>
    </submittedName>
</protein>
<accession>X1SRF1</accession>
<dbReference type="EMBL" id="BARW01011891">
    <property type="protein sequence ID" value="GAI77930.1"/>
    <property type="molecule type" value="Genomic_DNA"/>
</dbReference>
<comment type="caution">
    <text evidence="1">The sequence shown here is derived from an EMBL/GenBank/DDBJ whole genome shotgun (WGS) entry which is preliminary data.</text>
</comment>